<dbReference type="EMBL" id="FOTK01000023">
    <property type="protein sequence ID" value="SFM23891.1"/>
    <property type="molecule type" value="Genomic_DNA"/>
</dbReference>
<proteinExistence type="predicted"/>
<dbReference type="Gene3D" id="3.40.960.10">
    <property type="entry name" value="VSR Endonuclease"/>
    <property type="match status" value="1"/>
</dbReference>
<feature type="domain" description="DUF559" evidence="1">
    <location>
        <begin position="238"/>
        <end position="302"/>
    </location>
</feature>
<evidence type="ECO:0000259" key="1">
    <source>
        <dbReference type="Pfam" id="PF04480"/>
    </source>
</evidence>
<dbReference type="InterPro" id="IPR011335">
    <property type="entry name" value="Restrct_endonuc-II-like"/>
</dbReference>
<evidence type="ECO:0000313" key="3">
    <source>
        <dbReference type="Proteomes" id="UP000199048"/>
    </source>
</evidence>
<dbReference type="RefSeq" id="WP_092043632.1">
    <property type="nucleotide sequence ID" value="NZ_FOTK01000023.1"/>
</dbReference>
<dbReference type="Proteomes" id="UP000199048">
    <property type="component" value="Unassembled WGS sequence"/>
</dbReference>
<sequence length="311" mass="33588">MADDLIRRIAGLGQGARLVVLGIDRTAIGALVSEGTDRSALLVASGVQPSAMALIDRLLDDLAELALACWPHWHGRDASLTPVTADPWLKAASKRARLGLVPRFRKMGRALEFLRLSRAIDPAGVVLVWEVDPASATRARPAIEALEWCTQHGAAVVATLAVAPIETAPYDRVLYGAYELAQTDSTAAERFIAPVGAHPASAIERRVADALAQDADLRGLFVCNAPVPVGAWGARPRVDLLCRKHRVVVELDGPEHRAEPKFGADRHRDYELLTAGYLVLRLTNDQVAADLPLAIEKIRAVVRLRRGSQEG</sequence>
<accession>A0A1I4P7X3</accession>
<name>A0A1I4P7X3_9HYPH</name>
<protein>
    <recommendedName>
        <fullName evidence="1">DUF559 domain-containing protein</fullName>
    </recommendedName>
</protein>
<reference evidence="3" key="1">
    <citation type="submission" date="2016-10" db="EMBL/GenBank/DDBJ databases">
        <authorList>
            <person name="Varghese N."/>
            <person name="Submissions S."/>
        </authorList>
    </citation>
    <scope>NUCLEOTIDE SEQUENCE [LARGE SCALE GENOMIC DNA]</scope>
    <source>
        <strain evidence="3">BL36</strain>
    </source>
</reference>
<dbReference type="InterPro" id="IPR007569">
    <property type="entry name" value="DUF559"/>
</dbReference>
<dbReference type="OrthoDB" id="570572at2"/>
<evidence type="ECO:0000313" key="2">
    <source>
        <dbReference type="EMBL" id="SFM23891.1"/>
    </source>
</evidence>
<gene>
    <name evidence="2" type="ORF">SAMN05192568_1023100</name>
</gene>
<dbReference type="Pfam" id="PF04480">
    <property type="entry name" value="DUF559"/>
    <property type="match status" value="1"/>
</dbReference>
<dbReference type="STRING" id="582667.SAMN05192568_1023100"/>
<dbReference type="AlphaFoldDB" id="A0A1I4P7X3"/>
<dbReference type="SUPFAM" id="SSF52980">
    <property type="entry name" value="Restriction endonuclease-like"/>
    <property type="match status" value="1"/>
</dbReference>
<organism evidence="2 3">
    <name type="scientific">Methylobacterium pseudosasicola</name>
    <dbReference type="NCBI Taxonomy" id="582667"/>
    <lineage>
        <taxon>Bacteria</taxon>
        <taxon>Pseudomonadati</taxon>
        <taxon>Pseudomonadota</taxon>
        <taxon>Alphaproteobacteria</taxon>
        <taxon>Hyphomicrobiales</taxon>
        <taxon>Methylobacteriaceae</taxon>
        <taxon>Methylobacterium</taxon>
    </lineage>
</organism>
<keyword evidence="3" id="KW-1185">Reference proteome</keyword>